<accession>A0ABU5F7D4</accession>
<dbReference type="EMBL" id="JAXBLV010000237">
    <property type="protein sequence ID" value="MDY3563394.1"/>
    <property type="molecule type" value="Genomic_DNA"/>
</dbReference>
<comment type="caution">
    <text evidence="1">The sequence shown here is derived from an EMBL/GenBank/DDBJ whole genome shotgun (WGS) entry which is preliminary data.</text>
</comment>
<proteinExistence type="predicted"/>
<gene>
    <name evidence="1" type="ORF">R5W23_004897</name>
</gene>
<reference evidence="2" key="1">
    <citation type="journal article" date="2023" name="Mar. Drugs">
        <title>Gemmata algarum, a Novel Planctomycete Isolated from an Algal Mat, Displays Antimicrobial Activity.</title>
        <authorList>
            <person name="Kumar G."/>
            <person name="Kallscheuer N."/>
            <person name="Kashif M."/>
            <person name="Ahamad S."/>
            <person name="Jagadeeshwari U."/>
            <person name="Pannikurungottu S."/>
            <person name="Haufschild T."/>
            <person name="Kabuu M."/>
            <person name="Sasikala C."/>
            <person name="Jogler C."/>
            <person name="Ramana C."/>
        </authorList>
    </citation>
    <scope>NUCLEOTIDE SEQUENCE [LARGE SCALE GENOMIC DNA]</scope>
    <source>
        <strain evidence="2">JC673</strain>
    </source>
</reference>
<organism evidence="1 2">
    <name type="scientific">Gemmata algarum</name>
    <dbReference type="NCBI Taxonomy" id="2975278"/>
    <lineage>
        <taxon>Bacteria</taxon>
        <taxon>Pseudomonadati</taxon>
        <taxon>Planctomycetota</taxon>
        <taxon>Planctomycetia</taxon>
        <taxon>Gemmatales</taxon>
        <taxon>Gemmataceae</taxon>
        <taxon>Gemmata</taxon>
    </lineage>
</organism>
<dbReference type="RefSeq" id="WP_320689601.1">
    <property type="nucleotide sequence ID" value="NZ_JAXBLV010000237.1"/>
</dbReference>
<evidence type="ECO:0008006" key="3">
    <source>
        <dbReference type="Google" id="ProtNLM"/>
    </source>
</evidence>
<protein>
    <recommendedName>
        <fullName evidence="3">Helix-turn-helix domain-containing protein</fullName>
    </recommendedName>
</protein>
<name>A0ABU5F7D4_9BACT</name>
<dbReference type="Proteomes" id="UP001272242">
    <property type="component" value="Unassembled WGS sequence"/>
</dbReference>
<keyword evidence="2" id="KW-1185">Reference proteome</keyword>
<evidence type="ECO:0000313" key="2">
    <source>
        <dbReference type="Proteomes" id="UP001272242"/>
    </source>
</evidence>
<sequence length="131" mass="14147">MGDRVKKNDDKLLLALACGATVEAAAKQCELTDRTVYRRLNDPAFKSRLAELRGDMVRRCAGMLTAAAGEAVRTLLSLQGSSTPPATRLGAARAILELGLKVREVAELEVRMSELEALVKGADSQQPLPNW</sequence>
<evidence type="ECO:0000313" key="1">
    <source>
        <dbReference type="EMBL" id="MDY3563394.1"/>
    </source>
</evidence>